<dbReference type="EMBL" id="CP001291">
    <property type="protein sequence ID" value="ACK70169.1"/>
    <property type="molecule type" value="Genomic_DNA"/>
</dbReference>
<dbReference type="Proteomes" id="UP000002384">
    <property type="component" value="Chromosome"/>
</dbReference>
<dbReference type="RefSeq" id="WP_012599112.1">
    <property type="nucleotide sequence ID" value="NC_011729.1"/>
</dbReference>
<sequence length="697" mass="80191">MTNTTTDEQLTVNSGYYLNNALNWLKLKLNFYISQYESSVDAFSPADSLKEKAVNLSPLPAFITLSQTLQLSEFEQNILLLCVAIEINPHFAQLYAQAHKNEKINYPTFALAFSLFDQFNWEAIAPNSPLRYWGLIEILSLKNESLINCPIQLKERILHYFLGINQIDVRLLSYLIPLSSSDDNILSPSQQQIKEKILNNWQNQDYSPKLPHFYLFGANSSIKKIICQVLCQEKGLTLYQLIVEQIPTNSQELTNFIRLWQRESQLLPLALYIDIQSLEGKNPNAQHTTALRQFFQSCQGIFFIDSYDNDLGLSSHKMTVEVNKPTPEEQYHYWCQLLGENNELVAKQLTSQFNLNLTDIEEIFRSPQPPLEEIKNRSPQPPFLRGANSVNLAENDLFKQLWQSCLTYTTPKIDKLAQRIELKATWEDIVLPEAIKGQLEHIVAQIRYRHQVYDEWGYRKRLNRGLGVSAVFAGESGTGKTMAAEVIANELQLNLYRIDLSTVVSKYIGETEKNLRRLFDAAEEGGGILFFDEADALFGKRSEVKDSHDRYANIETNYLLQRLESYSGLAILATNKRASMDIAFMRRLRYIIDFPFPSPEIRQQIWRKVFPPQVPLDELDYDYLAQISLTGGSIINIALNASFMAASKGGKIGMNEIMSAIRAEFLKTERPLYELNIKPKTEIWSYWDEEEEVFEEI</sequence>
<keyword evidence="3" id="KW-0067">ATP-binding</keyword>
<evidence type="ECO:0000256" key="1">
    <source>
        <dbReference type="ARBA" id="ARBA00006914"/>
    </source>
</evidence>
<dbReference type="SMART" id="SM00382">
    <property type="entry name" value="AAA"/>
    <property type="match status" value="1"/>
</dbReference>
<dbReference type="InterPro" id="IPR003593">
    <property type="entry name" value="AAA+_ATPase"/>
</dbReference>
<evidence type="ECO:0000256" key="3">
    <source>
        <dbReference type="ARBA" id="ARBA00022840"/>
    </source>
</evidence>
<dbReference type="CDD" id="cd19481">
    <property type="entry name" value="RecA-like_protease"/>
    <property type="match status" value="1"/>
</dbReference>
<organism evidence="5 6">
    <name type="scientific">Gloeothece citriformis (strain PCC 7424)</name>
    <name type="common">Cyanothece sp. (strain PCC 7424)</name>
    <dbReference type="NCBI Taxonomy" id="65393"/>
    <lineage>
        <taxon>Bacteria</taxon>
        <taxon>Bacillati</taxon>
        <taxon>Cyanobacteriota</taxon>
        <taxon>Cyanophyceae</taxon>
        <taxon>Oscillatoriophycideae</taxon>
        <taxon>Chroococcales</taxon>
        <taxon>Aphanothecaceae</taxon>
        <taxon>Gloeothece</taxon>
        <taxon>Gloeothece citriformis</taxon>
    </lineage>
</organism>
<dbReference type="AlphaFoldDB" id="B7KB59"/>
<dbReference type="InterPro" id="IPR054472">
    <property type="entry name" value="WHD"/>
</dbReference>
<dbReference type="KEGG" id="cyc:PCC7424_1734"/>
<dbReference type="Pfam" id="PF22977">
    <property type="entry name" value="WHD"/>
    <property type="match status" value="1"/>
</dbReference>
<feature type="domain" description="AAA+ ATPase" evidence="4">
    <location>
        <begin position="466"/>
        <end position="598"/>
    </location>
</feature>
<comment type="similarity">
    <text evidence="1">Belongs to the AAA ATPase family.</text>
</comment>
<proteinExistence type="inferred from homology"/>
<dbReference type="InterPro" id="IPR027417">
    <property type="entry name" value="P-loop_NTPase"/>
</dbReference>
<dbReference type="PANTHER" id="PTHR23073">
    <property type="entry name" value="26S PROTEASOME REGULATORY SUBUNIT"/>
    <property type="match status" value="1"/>
</dbReference>
<gene>
    <name evidence="5" type="ordered locus">PCC7424_1734</name>
</gene>
<keyword evidence="6" id="KW-1185">Reference proteome</keyword>
<accession>B7KB59</accession>
<dbReference type="InterPro" id="IPR050221">
    <property type="entry name" value="26S_Proteasome_ATPase"/>
</dbReference>
<dbReference type="InterPro" id="IPR003959">
    <property type="entry name" value="ATPase_AAA_core"/>
</dbReference>
<evidence type="ECO:0000256" key="2">
    <source>
        <dbReference type="ARBA" id="ARBA00022741"/>
    </source>
</evidence>
<dbReference type="eggNOG" id="COG0464">
    <property type="taxonomic scope" value="Bacteria"/>
</dbReference>
<dbReference type="SUPFAM" id="SSF52540">
    <property type="entry name" value="P-loop containing nucleoside triphosphate hydrolases"/>
    <property type="match status" value="1"/>
</dbReference>
<dbReference type="OrthoDB" id="419397at2"/>
<dbReference type="GO" id="GO:0005524">
    <property type="term" value="F:ATP binding"/>
    <property type="evidence" value="ECO:0007669"/>
    <property type="project" value="UniProtKB-KW"/>
</dbReference>
<dbReference type="STRING" id="65393.PCC7424_1734"/>
<dbReference type="Gene3D" id="3.40.50.300">
    <property type="entry name" value="P-loop containing nucleotide triphosphate hydrolases"/>
    <property type="match status" value="1"/>
</dbReference>
<dbReference type="GO" id="GO:0016887">
    <property type="term" value="F:ATP hydrolysis activity"/>
    <property type="evidence" value="ECO:0007669"/>
    <property type="project" value="InterPro"/>
</dbReference>
<evidence type="ECO:0000259" key="4">
    <source>
        <dbReference type="SMART" id="SM00382"/>
    </source>
</evidence>
<dbReference type="HOGENOM" id="CLU_016564_1_0_3"/>
<dbReference type="Pfam" id="PF00004">
    <property type="entry name" value="AAA"/>
    <property type="match status" value="1"/>
</dbReference>
<name>B7KB59_GLOC7</name>
<protein>
    <submittedName>
        <fullName evidence="5">AAA ATPase central domain protein</fullName>
    </submittedName>
</protein>
<evidence type="ECO:0000313" key="5">
    <source>
        <dbReference type="EMBL" id="ACK70169.1"/>
    </source>
</evidence>
<evidence type="ECO:0000313" key="6">
    <source>
        <dbReference type="Proteomes" id="UP000002384"/>
    </source>
</evidence>
<keyword evidence="2" id="KW-0547">Nucleotide-binding</keyword>
<reference evidence="6" key="1">
    <citation type="journal article" date="2011" name="MBio">
        <title>Novel metabolic attributes of the genus Cyanothece, comprising a group of unicellular nitrogen-fixing Cyanobacteria.</title>
        <authorList>
            <person name="Bandyopadhyay A."/>
            <person name="Elvitigala T."/>
            <person name="Welsh E."/>
            <person name="Stockel J."/>
            <person name="Liberton M."/>
            <person name="Min H."/>
            <person name="Sherman L.A."/>
            <person name="Pakrasi H.B."/>
        </authorList>
    </citation>
    <scope>NUCLEOTIDE SEQUENCE [LARGE SCALE GENOMIC DNA]</scope>
    <source>
        <strain evidence="6">PCC 7424</strain>
    </source>
</reference>